<reference evidence="9" key="1">
    <citation type="submission" date="2020-11" db="EMBL/GenBank/DDBJ databases">
        <authorList>
            <person name="Tran Van P."/>
        </authorList>
    </citation>
    <scope>NUCLEOTIDE SEQUENCE</scope>
</reference>
<sequence>KGGFRFIPEVRLDIASEDIYTGGSWKWGGGWLDGMGFYDFAGSTLVHSVGGWAALVAVALVGPRIGKYKDGVIIVLAVTMFDKLKLDDPVGALAVHLVCGIWGTLAVGIFGDMAGLVDPTAEGFKTPYYFEH</sequence>
<dbReference type="AlphaFoldDB" id="A0A7R8ZNN2"/>
<gene>
    <name evidence="9" type="ORF">CTOB1V02_LOCUS8453</name>
</gene>
<keyword evidence="6" id="KW-0472">Membrane</keyword>
<dbReference type="EMBL" id="OB662811">
    <property type="protein sequence ID" value="CAD7230595.1"/>
    <property type="molecule type" value="Genomic_DNA"/>
</dbReference>
<dbReference type="SUPFAM" id="SSF111352">
    <property type="entry name" value="Ammonium transporter"/>
    <property type="match status" value="2"/>
</dbReference>
<feature type="non-terminal residue" evidence="9">
    <location>
        <position position="132"/>
    </location>
</feature>
<dbReference type="InterPro" id="IPR018047">
    <property type="entry name" value="Ammonium_transpt_CS"/>
</dbReference>
<keyword evidence="4" id="KW-0812">Transmembrane</keyword>
<comment type="subcellular location">
    <subcellularLocation>
        <location evidence="1">Membrane</location>
        <topology evidence="1">Multi-pass membrane protein</topology>
    </subcellularLocation>
</comment>
<evidence type="ECO:0000256" key="6">
    <source>
        <dbReference type="ARBA" id="ARBA00023136"/>
    </source>
</evidence>
<dbReference type="GO" id="GO:0097272">
    <property type="term" value="P:ammonium homeostasis"/>
    <property type="evidence" value="ECO:0007669"/>
    <property type="project" value="TreeGrafter"/>
</dbReference>
<dbReference type="InterPro" id="IPR029020">
    <property type="entry name" value="Ammonium/urea_transptr"/>
</dbReference>
<comment type="similarity">
    <text evidence="2">Belongs to the ammonia transporter channel (TC 1.A.11.2) family.</text>
</comment>
<dbReference type="PANTHER" id="PTHR11730">
    <property type="entry name" value="AMMONIUM TRANSPORTER"/>
    <property type="match status" value="1"/>
</dbReference>
<evidence type="ECO:0000256" key="1">
    <source>
        <dbReference type="ARBA" id="ARBA00004141"/>
    </source>
</evidence>
<keyword evidence="5" id="KW-1133">Transmembrane helix</keyword>
<evidence type="ECO:0000313" key="9">
    <source>
        <dbReference type="EMBL" id="CAD7230595.1"/>
    </source>
</evidence>
<evidence type="ECO:0000256" key="7">
    <source>
        <dbReference type="ARBA" id="ARBA00023177"/>
    </source>
</evidence>
<dbReference type="PANTHER" id="PTHR11730:SF89">
    <property type="entry name" value="AMMONIUM TRANSPORTER SLL0108-RELATED"/>
    <property type="match status" value="1"/>
</dbReference>
<dbReference type="GO" id="GO:0016020">
    <property type="term" value="C:membrane"/>
    <property type="evidence" value="ECO:0007669"/>
    <property type="project" value="UniProtKB-SubCell"/>
</dbReference>
<name>A0A7R8ZNN2_9CRUS</name>
<feature type="domain" description="Ammonium transporter AmtB-like" evidence="8">
    <location>
        <begin position="71"/>
        <end position="114"/>
    </location>
</feature>
<dbReference type="GO" id="GO:0008519">
    <property type="term" value="F:ammonium channel activity"/>
    <property type="evidence" value="ECO:0007669"/>
    <property type="project" value="InterPro"/>
</dbReference>
<accession>A0A7R8ZNN2</accession>
<organism evidence="9">
    <name type="scientific">Cyprideis torosa</name>
    <dbReference type="NCBI Taxonomy" id="163714"/>
    <lineage>
        <taxon>Eukaryota</taxon>
        <taxon>Metazoa</taxon>
        <taxon>Ecdysozoa</taxon>
        <taxon>Arthropoda</taxon>
        <taxon>Crustacea</taxon>
        <taxon>Oligostraca</taxon>
        <taxon>Ostracoda</taxon>
        <taxon>Podocopa</taxon>
        <taxon>Podocopida</taxon>
        <taxon>Cytherocopina</taxon>
        <taxon>Cytheroidea</taxon>
        <taxon>Cytherideidae</taxon>
        <taxon>Cyprideis</taxon>
    </lineage>
</organism>
<evidence type="ECO:0000259" key="8">
    <source>
        <dbReference type="Pfam" id="PF00909"/>
    </source>
</evidence>
<keyword evidence="7" id="KW-0924">Ammonia transport</keyword>
<proteinExistence type="inferred from homology"/>
<dbReference type="InterPro" id="IPR024041">
    <property type="entry name" value="NH4_transpt_AmtB-like_dom"/>
</dbReference>
<feature type="domain" description="Ammonium transporter AmtB-like" evidence="8">
    <location>
        <begin position="23"/>
        <end position="69"/>
    </location>
</feature>
<evidence type="ECO:0000256" key="5">
    <source>
        <dbReference type="ARBA" id="ARBA00022989"/>
    </source>
</evidence>
<dbReference type="PROSITE" id="PS01219">
    <property type="entry name" value="AMMONIUM_TRANSP"/>
    <property type="match status" value="1"/>
</dbReference>
<evidence type="ECO:0000256" key="3">
    <source>
        <dbReference type="ARBA" id="ARBA00022448"/>
    </source>
</evidence>
<feature type="non-terminal residue" evidence="9">
    <location>
        <position position="1"/>
    </location>
</feature>
<dbReference type="Pfam" id="PF00909">
    <property type="entry name" value="Ammonium_transp"/>
    <property type="match status" value="2"/>
</dbReference>
<keyword evidence="3" id="KW-0813">Transport</keyword>
<protein>
    <recommendedName>
        <fullName evidence="8">Ammonium transporter AmtB-like domain-containing protein</fullName>
    </recommendedName>
</protein>
<dbReference type="Gene3D" id="1.10.3430.10">
    <property type="entry name" value="Ammonium transporter AmtB like domains"/>
    <property type="match status" value="2"/>
</dbReference>
<evidence type="ECO:0000256" key="2">
    <source>
        <dbReference type="ARBA" id="ARBA00005887"/>
    </source>
</evidence>
<dbReference type="OrthoDB" id="534912at2759"/>
<evidence type="ECO:0000256" key="4">
    <source>
        <dbReference type="ARBA" id="ARBA00022692"/>
    </source>
</evidence>